<evidence type="ECO:0000313" key="7">
    <source>
        <dbReference type="EMBL" id="KER19303.1"/>
    </source>
</evidence>
<dbReference type="RefSeq" id="XP_009176947.1">
    <property type="nucleotide sequence ID" value="XM_009178683.1"/>
</dbReference>
<evidence type="ECO:0000256" key="3">
    <source>
        <dbReference type="ARBA" id="ARBA00022776"/>
    </source>
</evidence>
<dbReference type="PANTHER" id="PTHR12663:SF0">
    <property type="entry name" value="PRECOCIOUS DISSOCIATION OF SISTERS 5, ISOFORM A"/>
    <property type="match status" value="1"/>
</dbReference>
<keyword evidence="3" id="KW-0498">Mitosis</keyword>
<evidence type="ECO:0000256" key="1">
    <source>
        <dbReference type="ARBA" id="ARBA00004123"/>
    </source>
</evidence>
<feature type="compositionally biased region" description="Polar residues" evidence="6">
    <location>
        <begin position="1308"/>
        <end position="1318"/>
    </location>
</feature>
<dbReference type="KEGG" id="ovi:T265_11878"/>
<dbReference type="GO" id="GO:0051301">
    <property type="term" value="P:cell division"/>
    <property type="evidence" value="ECO:0007669"/>
    <property type="project" value="UniProtKB-KW"/>
</dbReference>
<evidence type="ECO:0000256" key="2">
    <source>
        <dbReference type="ARBA" id="ARBA00022618"/>
    </source>
</evidence>
<evidence type="ECO:0000256" key="4">
    <source>
        <dbReference type="ARBA" id="ARBA00023242"/>
    </source>
</evidence>
<keyword evidence="5" id="KW-0131">Cell cycle</keyword>
<dbReference type="GeneID" id="20326046"/>
<feature type="compositionally biased region" description="Polar residues" evidence="6">
    <location>
        <begin position="1266"/>
        <end position="1275"/>
    </location>
</feature>
<keyword evidence="4" id="KW-0539">Nucleus</keyword>
<name>A0A074YXC3_OPIVI</name>
<evidence type="ECO:0000256" key="5">
    <source>
        <dbReference type="ARBA" id="ARBA00023306"/>
    </source>
</evidence>
<gene>
    <name evidence="7" type="ORF">T265_11878</name>
</gene>
<feature type="compositionally biased region" description="Polar residues" evidence="6">
    <location>
        <begin position="1857"/>
        <end position="1871"/>
    </location>
</feature>
<comment type="subcellular location">
    <subcellularLocation>
        <location evidence="1">Nucleus</location>
    </subcellularLocation>
</comment>
<feature type="region of interest" description="Disordered" evidence="6">
    <location>
        <begin position="1623"/>
        <end position="1652"/>
    </location>
</feature>
<keyword evidence="2" id="KW-0132">Cell division</keyword>
<dbReference type="SUPFAM" id="SSF48371">
    <property type="entry name" value="ARM repeat"/>
    <property type="match status" value="1"/>
</dbReference>
<feature type="compositionally biased region" description="Low complexity" evidence="6">
    <location>
        <begin position="1023"/>
        <end position="1035"/>
    </location>
</feature>
<organism evidence="7 8">
    <name type="scientific">Opisthorchis viverrini</name>
    <name type="common">Southeast Asian liver fluke</name>
    <dbReference type="NCBI Taxonomy" id="6198"/>
    <lineage>
        <taxon>Eukaryota</taxon>
        <taxon>Metazoa</taxon>
        <taxon>Spiralia</taxon>
        <taxon>Lophotrochozoa</taxon>
        <taxon>Platyhelminthes</taxon>
        <taxon>Trematoda</taxon>
        <taxon>Digenea</taxon>
        <taxon>Opisthorchiida</taxon>
        <taxon>Opisthorchiata</taxon>
        <taxon>Opisthorchiidae</taxon>
        <taxon>Opisthorchis</taxon>
    </lineage>
</organism>
<evidence type="ECO:0000313" key="8">
    <source>
        <dbReference type="Proteomes" id="UP000054324"/>
    </source>
</evidence>
<feature type="compositionally biased region" description="Low complexity" evidence="6">
    <location>
        <begin position="1820"/>
        <end position="1839"/>
    </location>
</feature>
<dbReference type="EMBL" id="KL597250">
    <property type="protein sequence ID" value="KER19303.1"/>
    <property type="molecule type" value="Genomic_DNA"/>
</dbReference>
<protein>
    <submittedName>
        <fullName evidence="7">Uncharacterized protein</fullName>
    </submittedName>
</protein>
<dbReference type="PANTHER" id="PTHR12663">
    <property type="entry name" value="ANDROGEN INDUCED INHIBITOR OF PROLIFERATION AS3 / PDS5-RELATED"/>
    <property type="match status" value="1"/>
</dbReference>
<dbReference type="GO" id="GO:0007064">
    <property type="term" value="P:mitotic sister chromatid cohesion"/>
    <property type="evidence" value="ECO:0007669"/>
    <property type="project" value="InterPro"/>
</dbReference>
<dbReference type="OrthoDB" id="200660at2759"/>
<dbReference type="STRING" id="6198.A0A074YXC3"/>
<dbReference type="GO" id="GO:0006281">
    <property type="term" value="P:DNA repair"/>
    <property type="evidence" value="ECO:0007669"/>
    <property type="project" value="TreeGrafter"/>
</dbReference>
<dbReference type="InterPro" id="IPR039776">
    <property type="entry name" value="Pds5"/>
</dbReference>
<evidence type="ECO:0000256" key="6">
    <source>
        <dbReference type="SAM" id="MobiDB-lite"/>
    </source>
</evidence>
<dbReference type="Proteomes" id="UP000054324">
    <property type="component" value="Unassembled WGS sequence"/>
</dbReference>
<dbReference type="Gene3D" id="1.25.10.10">
    <property type="entry name" value="Leucine-rich Repeat Variant"/>
    <property type="match status" value="1"/>
</dbReference>
<feature type="region of interest" description="Disordered" evidence="6">
    <location>
        <begin position="1250"/>
        <end position="1335"/>
    </location>
</feature>
<dbReference type="CTD" id="20326046"/>
<reference evidence="7 8" key="1">
    <citation type="submission" date="2013-11" db="EMBL/GenBank/DDBJ databases">
        <title>Opisthorchis viverrini - life in the bile duct.</title>
        <authorList>
            <person name="Young N.D."/>
            <person name="Nagarajan N."/>
            <person name="Lin S.J."/>
            <person name="Korhonen P.K."/>
            <person name="Jex A.R."/>
            <person name="Hall R.S."/>
            <person name="Safavi-Hemami H."/>
            <person name="Kaewkong W."/>
            <person name="Bertrand D."/>
            <person name="Gao S."/>
            <person name="Seet Q."/>
            <person name="Wongkham S."/>
            <person name="Teh B.T."/>
            <person name="Wongkham C."/>
            <person name="Intapan P.M."/>
            <person name="Maleewong W."/>
            <person name="Yang X."/>
            <person name="Hu M."/>
            <person name="Wang Z."/>
            <person name="Hofmann A."/>
            <person name="Sternberg P.W."/>
            <person name="Tan P."/>
            <person name="Wang J."/>
            <person name="Gasser R.B."/>
        </authorList>
    </citation>
    <scope>NUCLEOTIDE SEQUENCE [LARGE SCALE GENOMIC DNA]</scope>
</reference>
<keyword evidence="8" id="KW-1185">Reference proteome</keyword>
<feature type="compositionally biased region" description="Polar residues" evidence="6">
    <location>
        <begin position="1704"/>
        <end position="1719"/>
    </location>
</feature>
<feature type="region of interest" description="Disordered" evidence="6">
    <location>
        <begin position="1695"/>
        <end position="1878"/>
    </location>
</feature>
<dbReference type="Pfam" id="PF20168">
    <property type="entry name" value="PDS5"/>
    <property type="match status" value="2"/>
</dbReference>
<accession>A0A074YXC3</accession>
<feature type="region of interest" description="Disordered" evidence="6">
    <location>
        <begin position="1015"/>
        <end position="1035"/>
    </location>
</feature>
<dbReference type="GO" id="GO:0005634">
    <property type="term" value="C:nucleus"/>
    <property type="evidence" value="ECO:0007669"/>
    <property type="project" value="UniProtKB-SubCell"/>
</dbReference>
<feature type="compositionally biased region" description="Polar residues" evidence="6">
    <location>
        <begin position="1639"/>
        <end position="1652"/>
    </location>
</feature>
<dbReference type="InterPro" id="IPR011989">
    <property type="entry name" value="ARM-like"/>
</dbReference>
<proteinExistence type="predicted"/>
<dbReference type="InterPro" id="IPR016024">
    <property type="entry name" value="ARM-type_fold"/>
</dbReference>
<dbReference type="GO" id="GO:0000785">
    <property type="term" value="C:chromatin"/>
    <property type="evidence" value="ECO:0007669"/>
    <property type="project" value="TreeGrafter"/>
</dbReference>
<sequence>MTMKSQEANPERSGIVFQLRLASMLHEVGTSAVIMPAYESLDGNSRDAEVGFKPRTFISINSRFKHGFIGLLRHCTHCSTLPVPSCLVPEGSTRAGILQGCPSLDGGSREAQVGFELRTFQLVDSRSNHLSHLAHFNTKIEPEAFELQPIRGLNLLRLWSGKRHSPAISVCHCCSRRLTAEKSPDRYIFTHEFISSRLRCAAIYLTSPNHRYNHRATSTWFLQLTLIMMMMTAESLPDVSWEEQQNRVGRGLMKSVGYSIIYPHGCKELSESLRITDLRKRLNDLSAAFDKLLETGDFGDSDGETTRYGDSSTQPAKFDYLKGLLLLLTSPAYTEHHDRDIQLRVCICICKMLKIFCPHNPFSGMSDEKSLVKNLLQFLLDCIQLMAGVRDKGDVIYSKLHTIFYICCQIDLFLWCATVEDESLLLQCVKTTFAIVKNISVWAWTEPSIILQMLLDMVVKVIMHSEGLLSRDVIAFILQFLIEPVKTTQPEQHTFVRDLILRTSCHLEYNIQMVSSFDSFSPFLAPQLLQKSLLVGTANGAVRKASGSGNSPRGDLDVHESEFLNDTDPIGEHIYSIIYELHTIQNSIVAPVLPTLELKLKSPSERDRKRSFRLLARLFSEPNSLLHDSNPALWDAFLGRFNDINEDIRKLCVYMVPQMIQQNPDLPRDQLLKCIQQRAYDQNEDVRLFVLRTVSSLINEAPLDIVANELCQLLIGRCRDKSLSIRKEAATSLANMYKRLVQEPQPLADRLSAVANGILHMYYHSSVDDKIIVERLFKSSLVPYHFNTSDRVRALLTCYGLLDEASVRAVREMFRMQYTVTVLLREILHLLSTQDGKKISVAGGTDLMDRLIALTNVLPKTDHKTVEQLKRFFNKAHSDESLRLQLVKLTKPTCTCSEATNILRYLIKHIDNSSSSVTAGGAEAHVQYIRCVKILLERFAPVLFDKTFGQELVSQLVVNRETAAQSSSVGPLDTLKALILLHSLSVYFTGILPTEGLASYLINILSDDSISADMAAPPRGSSTTTAPTTTTQEADPQTTHELALSVFCSLLNGPGPLCDNGSEVPDFCSYPLHTDSAYDLIDCTKDLLPLLKNFCSTGMTRQFPPVPCPVDSALQTLPPLPNGARLEEGKPARGRLKREVSQRSVYLAGLAWRRERRRAKLAIQALLALYKSAQRFRLATEVEIKEAVDEIVKVCLACPSASPDYIACLTALGRIALRLPGVYNREFKQFTTKSLIPDVLARDSEIEEFGKVGSPDRSNAVKRKQNQTTTHSNSAADWIPDGCVPQSTHFSDQAHEQLASRTEDRGETGSTSRHSTVAPNHYPQRRSDRSRKIGAPGEMSRMRLVAATSWLKLAHSQCYVDSIEVDWYQSMTYILRDPCPQVRSHFLTKLNQGLYRLRLPLEYMAMFAHAPNVPDAMFKQRAKQLLAANIQRRRDFLDRHPSRLSDPKFLYALLPEFVLPYVIYLLAHVPEWTEPNDVDSLNRIKASLWFVMEPIVTRGHNFLFIRKIIERIKHTRDALAPEDPIANTKLYLTCDVALGLLLTRCSDLTIKDYIIDVKLPKSLFVATPTTFRNPDFEQLLNSSSRDAGSLTNVVRTPLIQFTPRKDTHTGKYLIPTELLKDKRRAPAASGSESKEDVDNLSQPVPSQSCGPPVQTLATTVAAASSGKPTCSVATRQTKLMSYALPKRVSSAAATESVSAIGGTEQPSTLVDRSLSPDQTTPRKRMHTVLDTSEVRLDTGGSSPKEHTMHLSMSRVKCQRLNKSPSKSPPFRVESSRFTTVSKKPNVRSAPSKRELVQVALASRTRQPKSHQKTTKSAIKTSTRSSTPSLTSTSTLSPSTSAPPHPQALTRKRGRPSKGSTTIKQSGRQTRLSALKSRK</sequence>